<dbReference type="Pfam" id="PF12328">
    <property type="entry name" value="Rpp20"/>
    <property type="match status" value="1"/>
</dbReference>
<dbReference type="GO" id="GO:0001682">
    <property type="term" value="P:tRNA 5'-leader removal"/>
    <property type="evidence" value="ECO:0007669"/>
    <property type="project" value="InterPro"/>
</dbReference>
<dbReference type="EMBL" id="CAJFCW020000005">
    <property type="protein sequence ID" value="CAG9121241.1"/>
    <property type="molecule type" value="Genomic_DNA"/>
</dbReference>
<name>A0A811LDZ0_9BILA</name>
<reference evidence="5" key="1">
    <citation type="submission" date="2020-09" db="EMBL/GenBank/DDBJ databases">
        <authorList>
            <person name="Kikuchi T."/>
        </authorList>
    </citation>
    <scope>NUCLEOTIDE SEQUENCE</scope>
    <source>
        <strain evidence="5">SH1</strain>
    </source>
</reference>
<protein>
    <submittedName>
        <fullName evidence="5">Uncharacterized protein</fullName>
    </submittedName>
</protein>
<dbReference type="GO" id="GO:0005655">
    <property type="term" value="C:nucleolar ribonuclease P complex"/>
    <property type="evidence" value="ECO:0007669"/>
    <property type="project" value="InterPro"/>
</dbReference>
<evidence type="ECO:0000256" key="2">
    <source>
        <dbReference type="ARBA" id="ARBA00022694"/>
    </source>
</evidence>
<comment type="caution">
    <text evidence="5">The sequence shown here is derived from an EMBL/GenBank/DDBJ whole genome shotgun (WGS) entry which is preliminary data.</text>
</comment>
<dbReference type="InterPro" id="IPR036882">
    <property type="entry name" value="Alba-like_dom_sf"/>
</dbReference>
<sequence>MSIKPGKLEIVLEDSTKKVRIGRVKKIAPPKAVNPHHIYVNHHTKLMSTFKKAEKLLNTKLDYVILHATSVSIPYAIRVANLLKESMKGSVTADIRTGTVKVTDRDETEPTEPKDTNRSISLVSIRIARVL</sequence>
<dbReference type="AlphaFoldDB" id="A0A811LDZ0"/>
<dbReference type="OrthoDB" id="416729at2759"/>
<accession>A0A811LDZ0</accession>
<organism evidence="5 6">
    <name type="scientific">Bursaphelenchus okinawaensis</name>
    <dbReference type="NCBI Taxonomy" id="465554"/>
    <lineage>
        <taxon>Eukaryota</taxon>
        <taxon>Metazoa</taxon>
        <taxon>Ecdysozoa</taxon>
        <taxon>Nematoda</taxon>
        <taxon>Chromadorea</taxon>
        <taxon>Rhabditida</taxon>
        <taxon>Tylenchina</taxon>
        <taxon>Tylenchomorpha</taxon>
        <taxon>Aphelenchoidea</taxon>
        <taxon>Aphelenchoididae</taxon>
        <taxon>Bursaphelenchus</taxon>
    </lineage>
</organism>
<dbReference type="EMBL" id="CAJFDH010000005">
    <property type="protein sequence ID" value="CAD5225727.1"/>
    <property type="molecule type" value="Genomic_DNA"/>
</dbReference>
<gene>
    <name evidence="5" type="ORF">BOKJ2_LOCUS11722</name>
</gene>
<keyword evidence="6" id="KW-1185">Reference proteome</keyword>
<evidence type="ECO:0000313" key="6">
    <source>
        <dbReference type="Proteomes" id="UP000614601"/>
    </source>
</evidence>
<dbReference type="Proteomes" id="UP000614601">
    <property type="component" value="Unassembled WGS sequence"/>
</dbReference>
<evidence type="ECO:0000256" key="3">
    <source>
        <dbReference type="ARBA" id="ARBA00023242"/>
    </source>
</evidence>
<dbReference type="SUPFAM" id="SSF82704">
    <property type="entry name" value="AlbA-like"/>
    <property type="match status" value="1"/>
</dbReference>
<dbReference type="Gene3D" id="3.30.110.20">
    <property type="entry name" value="Alba-like domain"/>
    <property type="match status" value="1"/>
</dbReference>
<evidence type="ECO:0000256" key="1">
    <source>
        <dbReference type="ARBA" id="ARBA00004123"/>
    </source>
</evidence>
<comment type="subcellular location">
    <subcellularLocation>
        <location evidence="1">Nucleus</location>
    </subcellularLocation>
</comment>
<dbReference type="InterPro" id="IPR014612">
    <property type="entry name" value="Pop7/Rpp20"/>
</dbReference>
<evidence type="ECO:0000313" key="5">
    <source>
        <dbReference type="EMBL" id="CAD5225727.1"/>
    </source>
</evidence>
<dbReference type="GO" id="GO:0000172">
    <property type="term" value="C:ribonuclease MRP complex"/>
    <property type="evidence" value="ECO:0007669"/>
    <property type="project" value="InterPro"/>
</dbReference>
<keyword evidence="2" id="KW-0819">tRNA processing</keyword>
<dbReference type="GO" id="GO:0003676">
    <property type="term" value="F:nucleic acid binding"/>
    <property type="evidence" value="ECO:0007669"/>
    <property type="project" value="InterPro"/>
</dbReference>
<proteinExistence type="predicted"/>
<dbReference type="Proteomes" id="UP000783686">
    <property type="component" value="Unassembled WGS sequence"/>
</dbReference>
<feature type="region of interest" description="Disordered" evidence="4">
    <location>
        <begin position="96"/>
        <end position="116"/>
    </location>
</feature>
<keyword evidence="3" id="KW-0539">Nucleus</keyword>
<evidence type="ECO:0000256" key="4">
    <source>
        <dbReference type="SAM" id="MobiDB-lite"/>
    </source>
</evidence>